<dbReference type="EMBL" id="UZAM01006811">
    <property type="protein sequence ID" value="VDO94190.1"/>
    <property type="molecule type" value="Genomic_DNA"/>
</dbReference>
<dbReference type="Gene3D" id="3.10.450.580">
    <property type="entry name" value="Mediator complex, subunit Med6"/>
    <property type="match status" value="1"/>
</dbReference>
<evidence type="ECO:0000256" key="4">
    <source>
        <dbReference type="ARBA" id="ARBA00023163"/>
    </source>
</evidence>
<name>A0A183ICP3_9BILA</name>
<evidence type="ECO:0000313" key="8">
    <source>
        <dbReference type="Proteomes" id="UP000270296"/>
    </source>
</evidence>
<sequence>MQANSLHIQWNPPWNPNWINAGNALEFFANPMNPFYDINCLNEQVRVQRLAPEVLARAQGIEYALLHAAEPLFTIRKQYRNSPTSVVPLDDYYIIGGTVYQAPDFCSVLNSRIQSALNHVGAAFEEAKSYYRFHPSKGYWWQFKGYSSIDLG</sequence>
<keyword evidence="6" id="KW-0010">Activator</keyword>
<keyword evidence="3 6" id="KW-0805">Transcription regulation</keyword>
<keyword evidence="5 6" id="KW-0539">Nucleus</keyword>
<evidence type="ECO:0000313" key="9">
    <source>
        <dbReference type="WBParaSite" id="SBAD_0000144601-mRNA-1"/>
    </source>
</evidence>
<evidence type="ECO:0000256" key="3">
    <source>
        <dbReference type="ARBA" id="ARBA00023015"/>
    </source>
</evidence>
<keyword evidence="8" id="KW-1185">Reference proteome</keyword>
<dbReference type="AlphaFoldDB" id="A0A183ICP3"/>
<accession>A0A183ICP3</accession>
<dbReference type="InterPro" id="IPR007018">
    <property type="entry name" value="Mediator_Med6"/>
</dbReference>
<dbReference type="GO" id="GO:0006357">
    <property type="term" value="P:regulation of transcription by RNA polymerase II"/>
    <property type="evidence" value="ECO:0007669"/>
    <property type="project" value="InterPro"/>
</dbReference>
<evidence type="ECO:0000313" key="7">
    <source>
        <dbReference type="EMBL" id="VDO94190.1"/>
    </source>
</evidence>
<reference evidence="9" key="1">
    <citation type="submission" date="2016-06" db="UniProtKB">
        <authorList>
            <consortium name="WormBaseParasite"/>
        </authorList>
    </citation>
    <scope>IDENTIFICATION</scope>
</reference>
<dbReference type="OrthoDB" id="344220at2759"/>
<evidence type="ECO:0000256" key="1">
    <source>
        <dbReference type="ARBA" id="ARBA00004123"/>
    </source>
</evidence>
<dbReference type="Proteomes" id="UP000270296">
    <property type="component" value="Unassembled WGS sequence"/>
</dbReference>
<dbReference type="WBParaSite" id="SBAD_0000144601-mRNA-1">
    <property type="protein sequence ID" value="SBAD_0000144601-mRNA-1"/>
    <property type="gene ID" value="SBAD_0000144601"/>
</dbReference>
<evidence type="ECO:0000256" key="2">
    <source>
        <dbReference type="ARBA" id="ARBA00007526"/>
    </source>
</evidence>
<comment type="subcellular location">
    <subcellularLocation>
        <location evidence="1 6">Nucleus</location>
    </subcellularLocation>
</comment>
<dbReference type="GO" id="GO:0016592">
    <property type="term" value="C:mediator complex"/>
    <property type="evidence" value="ECO:0007669"/>
    <property type="project" value="InterPro"/>
</dbReference>
<evidence type="ECO:0000256" key="6">
    <source>
        <dbReference type="RuleBase" id="RU364143"/>
    </source>
</evidence>
<comment type="subunit">
    <text evidence="6">Component of the Mediator complex.</text>
</comment>
<evidence type="ECO:0000256" key="5">
    <source>
        <dbReference type="ARBA" id="ARBA00023242"/>
    </source>
</evidence>
<comment type="function">
    <text evidence="6">Component of the Mediator complex, a coactivator involved in the regulated transcription of nearly all RNA polymerase II-dependent genes. Mediator functions as a bridge to convey information from gene-specific regulatory proteins to the basal RNA polymerase II transcription machinery. Mediator is recruited to promoters by direct interactions with regulatory proteins and serves as a scaffold for the assembly of a functional preinitiation complex with RNA polymerase II and the general transcription factors.</text>
</comment>
<proteinExistence type="inferred from homology"/>
<dbReference type="Pfam" id="PF04934">
    <property type="entry name" value="Med6"/>
    <property type="match status" value="1"/>
</dbReference>
<dbReference type="PANTHER" id="PTHR13104">
    <property type="entry name" value="MED-6-RELATED"/>
    <property type="match status" value="1"/>
</dbReference>
<dbReference type="GO" id="GO:0003712">
    <property type="term" value="F:transcription coregulator activity"/>
    <property type="evidence" value="ECO:0007669"/>
    <property type="project" value="InterPro"/>
</dbReference>
<keyword evidence="4 6" id="KW-0804">Transcription</keyword>
<gene>
    <name evidence="6" type="primary">MED6</name>
    <name evidence="7" type="ORF">SBAD_LOCUS1387</name>
</gene>
<organism evidence="9">
    <name type="scientific">Soboliphyme baturini</name>
    <dbReference type="NCBI Taxonomy" id="241478"/>
    <lineage>
        <taxon>Eukaryota</taxon>
        <taxon>Metazoa</taxon>
        <taxon>Ecdysozoa</taxon>
        <taxon>Nematoda</taxon>
        <taxon>Enoplea</taxon>
        <taxon>Dorylaimia</taxon>
        <taxon>Dioctophymatida</taxon>
        <taxon>Dioctophymatoidea</taxon>
        <taxon>Soboliphymatidae</taxon>
        <taxon>Soboliphyme</taxon>
    </lineage>
</organism>
<reference evidence="7 8" key="2">
    <citation type="submission" date="2018-11" db="EMBL/GenBank/DDBJ databases">
        <authorList>
            <consortium name="Pathogen Informatics"/>
        </authorList>
    </citation>
    <scope>NUCLEOTIDE SEQUENCE [LARGE SCALE GENOMIC DNA]</scope>
</reference>
<comment type="similarity">
    <text evidence="2 6">Belongs to the Mediator complex subunit 6 family.</text>
</comment>
<dbReference type="InterPro" id="IPR038566">
    <property type="entry name" value="Mediator_Med6_sf"/>
</dbReference>
<protein>
    <recommendedName>
        <fullName evidence="6">Mediator of RNA polymerase II transcription subunit 6</fullName>
    </recommendedName>
    <alternativeName>
        <fullName evidence="6">Mediator complex subunit 6</fullName>
    </alternativeName>
</protein>